<feature type="region of interest" description="Disordered" evidence="1">
    <location>
        <begin position="57"/>
        <end position="84"/>
    </location>
</feature>
<reference evidence="2 3" key="1">
    <citation type="journal article" date="2020" name="BMC Genomics">
        <title>Intraspecific diversification of the crop wild relative Brassica cretica Lam. using demographic model selection.</title>
        <authorList>
            <person name="Kioukis A."/>
            <person name="Michalopoulou V.A."/>
            <person name="Briers L."/>
            <person name="Pirintsos S."/>
            <person name="Studholme D.J."/>
            <person name="Pavlidis P."/>
            <person name="Sarris P.F."/>
        </authorList>
    </citation>
    <scope>NUCLEOTIDE SEQUENCE [LARGE SCALE GENOMIC DNA]</scope>
    <source>
        <strain evidence="3">cv. PFS-1207/04</strain>
    </source>
</reference>
<sequence>MGFVTAYGDTTNQFGIWREWIFRGEEALVSLRYEKIFGYCQICSILCHKDETCPLDKKNTKKSPERKREIREGNGGWYDRGKHDDRARSYKGVVINGNGNQQNRDRESRDYYGKGKGKMFEEADSKWVKIHAKRVNQVGGQENRIYTSPGRLTIKPSKEFQDDLAKTHAAGTEVISDPIDEDEGLQRVQGLLKDPIDDEEDVMEMDEIKAAFLEHGIDMDVADDLPDFSEEETEGVITGHGEEEAHVHEGEDQALFEADKDATAAYLAKKQGTRKRLFKPTIATAGSTKMRVASALVSPRKRAAAKPCICHGENSKQLESKGPSNLKSGHQKDKINVMALQWKNNVELEWGLWMFFALVLGLFCLLTVDVGGGRVVYTSLLVMITEFNGSGHHDKEWVWLHGKNVGFDVKYQASLDGSLCGLITYVMGGTWFCHILQAEKGADWYRGHYKGAIRLNGVSLNTFIPLVARRYQREDFQTYEEVGRGVQPRMMGNGGFEEMDLGLHLIWSLRCGLPYLGPLIRSV</sequence>
<name>A0ABQ7EHF8_BRACR</name>
<evidence type="ECO:0000256" key="1">
    <source>
        <dbReference type="SAM" id="MobiDB-lite"/>
    </source>
</evidence>
<evidence type="ECO:0000313" key="3">
    <source>
        <dbReference type="Proteomes" id="UP000266723"/>
    </source>
</evidence>
<gene>
    <name evidence="2" type="ORF">DY000_02020380</name>
</gene>
<dbReference type="EMBL" id="QGKV02000299">
    <property type="protein sequence ID" value="KAF3596434.1"/>
    <property type="molecule type" value="Genomic_DNA"/>
</dbReference>
<comment type="caution">
    <text evidence="2">The sequence shown here is derived from an EMBL/GenBank/DDBJ whole genome shotgun (WGS) entry which is preliminary data.</text>
</comment>
<keyword evidence="3" id="KW-1185">Reference proteome</keyword>
<feature type="compositionally biased region" description="Basic and acidic residues" evidence="1">
    <location>
        <begin position="57"/>
        <end position="72"/>
    </location>
</feature>
<organism evidence="2 3">
    <name type="scientific">Brassica cretica</name>
    <name type="common">Mustard</name>
    <dbReference type="NCBI Taxonomy" id="69181"/>
    <lineage>
        <taxon>Eukaryota</taxon>
        <taxon>Viridiplantae</taxon>
        <taxon>Streptophyta</taxon>
        <taxon>Embryophyta</taxon>
        <taxon>Tracheophyta</taxon>
        <taxon>Spermatophyta</taxon>
        <taxon>Magnoliopsida</taxon>
        <taxon>eudicotyledons</taxon>
        <taxon>Gunneridae</taxon>
        <taxon>Pentapetalae</taxon>
        <taxon>rosids</taxon>
        <taxon>malvids</taxon>
        <taxon>Brassicales</taxon>
        <taxon>Brassicaceae</taxon>
        <taxon>Brassiceae</taxon>
        <taxon>Brassica</taxon>
    </lineage>
</organism>
<dbReference type="Proteomes" id="UP000266723">
    <property type="component" value="Unassembled WGS sequence"/>
</dbReference>
<accession>A0ABQ7EHF8</accession>
<evidence type="ECO:0008006" key="4">
    <source>
        <dbReference type="Google" id="ProtNLM"/>
    </source>
</evidence>
<protein>
    <recommendedName>
        <fullName evidence="4">Zinc knuckle CX2CX4HX4C domain-containing protein</fullName>
    </recommendedName>
</protein>
<proteinExistence type="predicted"/>
<evidence type="ECO:0000313" key="2">
    <source>
        <dbReference type="EMBL" id="KAF3596434.1"/>
    </source>
</evidence>